<feature type="binding site" evidence="4">
    <location>
        <position position="230"/>
    </location>
    <ligand>
        <name>Mg(2+)</name>
        <dbReference type="ChEBI" id="CHEBI:18420"/>
        <label>1</label>
    </ligand>
</feature>
<accession>A0ABU5E575</accession>
<keyword evidence="4" id="KW-0057">Aromatic amino acid biosynthesis</keyword>
<feature type="binding site" evidence="4">
    <location>
        <position position="170"/>
    </location>
    <ligand>
        <name>anthranilate</name>
        <dbReference type="ChEBI" id="CHEBI:16567"/>
        <label>2</label>
    </ligand>
</feature>
<evidence type="ECO:0000256" key="2">
    <source>
        <dbReference type="ARBA" id="ARBA00022679"/>
    </source>
</evidence>
<dbReference type="Pfam" id="PF02885">
    <property type="entry name" value="Glycos_trans_3N"/>
    <property type="match status" value="1"/>
</dbReference>
<evidence type="ECO:0000256" key="4">
    <source>
        <dbReference type="HAMAP-Rule" id="MF_00211"/>
    </source>
</evidence>
<dbReference type="Pfam" id="PF00591">
    <property type="entry name" value="Glycos_transf_3"/>
    <property type="match status" value="1"/>
</dbReference>
<keyword evidence="4" id="KW-0460">Magnesium</keyword>
<dbReference type="Gene3D" id="3.40.1030.10">
    <property type="entry name" value="Nucleoside phosphorylase/phosphoribosyltransferase catalytic domain"/>
    <property type="match status" value="1"/>
</dbReference>
<feature type="binding site" evidence="4">
    <location>
        <position position="229"/>
    </location>
    <ligand>
        <name>Mg(2+)</name>
        <dbReference type="ChEBI" id="CHEBI:18420"/>
        <label>2</label>
    </ligand>
</feature>
<evidence type="ECO:0000259" key="5">
    <source>
        <dbReference type="Pfam" id="PF00591"/>
    </source>
</evidence>
<feature type="domain" description="Glycosyl transferase family 3" evidence="5">
    <location>
        <begin position="78"/>
        <end position="327"/>
    </location>
</feature>
<name>A0ABU5E575_9PROT</name>
<feature type="binding site" evidence="4">
    <location>
        <position position="115"/>
    </location>
    <ligand>
        <name>anthranilate</name>
        <dbReference type="ChEBI" id="CHEBI:16567"/>
        <label>1</label>
    </ligand>
</feature>
<dbReference type="Proteomes" id="UP001271769">
    <property type="component" value="Unassembled WGS sequence"/>
</dbReference>
<keyword evidence="3 4" id="KW-0822">Tryptophan biosynthesis</keyword>
<dbReference type="GO" id="GO:0004048">
    <property type="term" value="F:anthranilate phosphoribosyltransferase activity"/>
    <property type="evidence" value="ECO:0007669"/>
    <property type="project" value="UniProtKB-EC"/>
</dbReference>
<feature type="domain" description="Glycosyl transferase family 3 N-terminal" evidence="6">
    <location>
        <begin position="10"/>
        <end position="70"/>
    </location>
</feature>
<comment type="catalytic activity">
    <reaction evidence="4">
        <text>N-(5-phospho-beta-D-ribosyl)anthranilate + diphosphate = 5-phospho-alpha-D-ribose 1-diphosphate + anthranilate</text>
        <dbReference type="Rhea" id="RHEA:11768"/>
        <dbReference type="ChEBI" id="CHEBI:16567"/>
        <dbReference type="ChEBI" id="CHEBI:18277"/>
        <dbReference type="ChEBI" id="CHEBI:33019"/>
        <dbReference type="ChEBI" id="CHEBI:58017"/>
        <dbReference type="EC" id="2.4.2.18"/>
    </reaction>
</comment>
<comment type="cofactor">
    <cofactor evidence="4">
        <name>Mg(2+)</name>
        <dbReference type="ChEBI" id="CHEBI:18420"/>
    </cofactor>
    <text evidence="4">Binds 2 magnesium ions per monomer.</text>
</comment>
<feature type="binding site" evidence="4">
    <location>
        <position position="84"/>
    </location>
    <ligand>
        <name>anthranilate</name>
        <dbReference type="ChEBI" id="CHEBI:16567"/>
        <label>1</label>
    </ligand>
</feature>
<comment type="similarity">
    <text evidence="4">Belongs to the anthranilate phosphoribosyltransferase family.</text>
</comment>
<dbReference type="NCBIfam" id="TIGR01245">
    <property type="entry name" value="trpD"/>
    <property type="match status" value="1"/>
</dbReference>
<keyword evidence="1 4" id="KW-0328">Glycosyltransferase</keyword>
<feature type="binding site" evidence="4">
    <location>
        <begin position="112"/>
        <end position="120"/>
    </location>
    <ligand>
        <name>5-phospho-alpha-D-ribose 1-diphosphate</name>
        <dbReference type="ChEBI" id="CHEBI:58017"/>
    </ligand>
</feature>
<evidence type="ECO:0000256" key="1">
    <source>
        <dbReference type="ARBA" id="ARBA00022676"/>
    </source>
</evidence>
<comment type="pathway">
    <text evidence="4">Amino-acid biosynthesis; L-tryptophan biosynthesis; L-tryptophan from chorismate: step 2/5.</text>
</comment>
<feature type="binding site" evidence="4">
    <location>
        <position position="230"/>
    </location>
    <ligand>
        <name>Mg(2+)</name>
        <dbReference type="ChEBI" id="CHEBI:18420"/>
        <label>2</label>
    </ligand>
</feature>
<dbReference type="EMBL" id="JAXCLX010000004">
    <property type="protein sequence ID" value="MDY0874036.1"/>
    <property type="molecule type" value="Genomic_DNA"/>
</dbReference>
<dbReference type="InterPro" id="IPR036320">
    <property type="entry name" value="Glycosyl_Trfase_fam3_N_dom_sf"/>
</dbReference>
<evidence type="ECO:0000259" key="6">
    <source>
        <dbReference type="Pfam" id="PF02885"/>
    </source>
</evidence>
<evidence type="ECO:0000313" key="8">
    <source>
        <dbReference type="Proteomes" id="UP001271769"/>
    </source>
</evidence>
<dbReference type="HAMAP" id="MF_00211">
    <property type="entry name" value="TrpD"/>
    <property type="match status" value="1"/>
</dbReference>
<dbReference type="SUPFAM" id="SSF52418">
    <property type="entry name" value="Nucleoside phosphorylase/phosphoribosyltransferase catalytic domain"/>
    <property type="match status" value="1"/>
</dbReference>
<protein>
    <recommendedName>
        <fullName evidence="4">Anthranilate phosphoribosyltransferase</fullName>
        <ecNumber evidence="4">2.4.2.18</ecNumber>
    </recommendedName>
</protein>
<evidence type="ECO:0000256" key="3">
    <source>
        <dbReference type="ARBA" id="ARBA00022822"/>
    </source>
</evidence>
<comment type="function">
    <text evidence="4">Catalyzes the transfer of the phosphoribosyl group of 5-phosphorylribose-1-pyrophosphate (PRPP) to anthranilate to yield N-(5'-phosphoribosyl)-anthranilate (PRA).</text>
</comment>
<comment type="subunit">
    <text evidence="4">Homodimer.</text>
</comment>
<dbReference type="EC" id="2.4.2.18" evidence="4"/>
<feature type="binding site" evidence="4">
    <location>
        <position position="124"/>
    </location>
    <ligand>
        <name>5-phospho-alpha-D-ribose 1-diphosphate</name>
        <dbReference type="ChEBI" id="CHEBI:58017"/>
    </ligand>
</feature>
<gene>
    <name evidence="4 7" type="primary">trpD</name>
    <name evidence="7" type="ORF">SMD31_18995</name>
</gene>
<keyword evidence="8" id="KW-1185">Reference proteome</keyword>
<reference evidence="7 8" key="1">
    <citation type="journal article" date="2013" name="Antonie Van Leeuwenhoek">
        <title>Dongia rigui sp. nov., isolated from freshwater of a large wetland in Korea.</title>
        <authorList>
            <person name="Baik K.S."/>
            <person name="Hwang Y.M."/>
            <person name="Choi J.S."/>
            <person name="Kwon J."/>
            <person name="Seong C.N."/>
        </authorList>
    </citation>
    <scope>NUCLEOTIDE SEQUENCE [LARGE SCALE GENOMIC DNA]</scope>
    <source>
        <strain evidence="7 8">04SU4-P</strain>
    </source>
</reference>
<dbReference type="InterPro" id="IPR017459">
    <property type="entry name" value="Glycosyl_Trfase_fam3_N_dom"/>
</dbReference>
<dbReference type="InterPro" id="IPR000312">
    <property type="entry name" value="Glycosyl_Trfase_fam3"/>
</dbReference>
<proteinExistence type="inferred from homology"/>
<dbReference type="PANTHER" id="PTHR43285">
    <property type="entry name" value="ANTHRANILATE PHOSPHORIBOSYLTRANSFERASE"/>
    <property type="match status" value="1"/>
</dbReference>
<dbReference type="InterPro" id="IPR035902">
    <property type="entry name" value="Nuc_phospho_transferase"/>
</dbReference>
<dbReference type="InterPro" id="IPR005940">
    <property type="entry name" value="Anthranilate_Pribosyl_Tfrase"/>
</dbReference>
<dbReference type="RefSeq" id="WP_320502511.1">
    <property type="nucleotide sequence ID" value="NZ_JAXCLX010000004.1"/>
</dbReference>
<feature type="binding site" evidence="4">
    <location>
        <position position="92"/>
    </location>
    <ligand>
        <name>5-phospho-alpha-D-ribose 1-diphosphate</name>
        <dbReference type="ChEBI" id="CHEBI:58017"/>
    </ligand>
</feature>
<comment type="caution">
    <text evidence="4">Lacks conserved residue(s) required for the propagation of feature annotation.</text>
</comment>
<dbReference type="Gene3D" id="1.20.970.10">
    <property type="entry name" value="Transferase, Pyrimidine Nucleoside Phosphorylase, Chain C"/>
    <property type="match status" value="1"/>
</dbReference>
<keyword evidence="2 4" id="KW-0808">Transferase</keyword>
<keyword evidence="4" id="KW-0479">Metal-binding</keyword>
<keyword evidence="4" id="KW-0028">Amino-acid biosynthesis</keyword>
<organism evidence="7 8">
    <name type="scientific">Dongia rigui</name>
    <dbReference type="NCBI Taxonomy" id="940149"/>
    <lineage>
        <taxon>Bacteria</taxon>
        <taxon>Pseudomonadati</taxon>
        <taxon>Pseudomonadota</taxon>
        <taxon>Alphaproteobacteria</taxon>
        <taxon>Rhodospirillales</taxon>
        <taxon>Dongiaceae</taxon>
        <taxon>Dongia</taxon>
    </lineage>
</organism>
<feature type="binding site" evidence="4">
    <location>
        <begin position="87"/>
        <end position="88"/>
    </location>
    <ligand>
        <name>5-phospho-alpha-D-ribose 1-diphosphate</name>
        <dbReference type="ChEBI" id="CHEBI:58017"/>
    </ligand>
</feature>
<evidence type="ECO:0000313" key="7">
    <source>
        <dbReference type="EMBL" id="MDY0874036.1"/>
    </source>
</evidence>
<feature type="binding site" evidence="4">
    <location>
        <begin position="94"/>
        <end position="97"/>
    </location>
    <ligand>
        <name>5-phospho-alpha-D-ribose 1-diphosphate</name>
        <dbReference type="ChEBI" id="CHEBI:58017"/>
    </ligand>
</feature>
<feature type="binding site" evidence="4">
    <location>
        <position position="84"/>
    </location>
    <ligand>
        <name>5-phospho-alpha-D-ribose 1-diphosphate</name>
        <dbReference type="ChEBI" id="CHEBI:58017"/>
    </ligand>
</feature>
<sequence>MSAATDLKALIGVVAQGKALSRAQAETAFNIIMTGEATPAQIGAFLMALRVRGETVDEITGAVSVMREKMTRIQAPQGAIDVCGTGGDGAGTLNISTAVAFVCAASGVTVAKHGNKAASSKSGAADILTSLGVNIDADMKVLEAALFEVGTSFLWAQKHHSAMRHVGPARVELGTRTIFNLMGPMSNPAGVKRQLIGVYSRQWLTPMADALRALGTEHAWLVHGSDGLDEITTTGPTHVVELRDGQLREFEISPEQFGLSRSTAAELKGGDPGQNAEALRGLFDGVVGPYRDIVRLNAAAALLVAGKVADIPQGLALAADALDSGKAKAKLKALVRFTTENTEDVLQ</sequence>
<feature type="binding site" evidence="4">
    <location>
        <position position="96"/>
    </location>
    <ligand>
        <name>Mg(2+)</name>
        <dbReference type="ChEBI" id="CHEBI:18420"/>
        <label>1</label>
    </ligand>
</feature>
<comment type="caution">
    <text evidence="7">The sequence shown here is derived from an EMBL/GenBank/DDBJ whole genome shotgun (WGS) entry which is preliminary data.</text>
</comment>
<dbReference type="SUPFAM" id="SSF47648">
    <property type="entry name" value="Nucleoside phosphorylase/phosphoribosyltransferase N-terminal domain"/>
    <property type="match status" value="1"/>
</dbReference>
<dbReference type="PANTHER" id="PTHR43285:SF2">
    <property type="entry name" value="ANTHRANILATE PHOSPHORIBOSYLTRANSFERASE"/>
    <property type="match status" value="1"/>
</dbReference>